<dbReference type="RefSeq" id="XP_067494510.1">
    <property type="nucleotide sequence ID" value="XM_067632022.1"/>
</dbReference>
<protein>
    <recommendedName>
        <fullName evidence="2">PD-(D/E)XK nuclease-like domain-containing protein</fullName>
    </recommendedName>
</protein>
<name>A0A437ACW8_ARTFL</name>
<evidence type="ECO:0000256" key="1">
    <source>
        <dbReference type="SAM" id="MobiDB-lite"/>
    </source>
</evidence>
<feature type="domain" description="PD-(D/E)XK nuclease-like" evidence="2">
    <location>
        <begin position="185"/>
        <end position="423"/>
    </location>
</feature>
<gene>
    <name evidence="3" type="ORF">DFL_003129</name>
</gene>
<evidence type="ECO:0000313" key="3">
    <source>
        <dbReference type="EMBL" id="RVD88966.1"/>
    </source>
</evidence>
<dbReference type="AlphaFoldDB" id="A0A437ACW8"/>
<sequence length="456" mass="51081">MPTPTSSPPPKNHRIVAWLQNITTAPSDKDIDIPKAADTVSRLRWGGVKRARGGLITPPESVRSRASVGLGMNPDMDDTPRAKRQRFDGEADQDAHLMSVNSHQGRKPKINARNLMRQLGMSQPKILFQAGVLDQPYAEEPPTAVRATIRYFAKSFRQPLLLPEAWKDDLDRFAPFEDLDDHFRPESYFIENPSHALDSSDEAVLLFRHLKKVMRISSKLHTKGEDEHPWYSLVELLLAGPSDEDDFEVVKSVNKQLRKDLVPIARMGGQTTISSCRPNFFLTFDRADSTFLPFYEEIANRAIGMPMGPTTDPLEQDSVVGCMVEVKSENGSYLDALMQLAISSFANIKLVDLNTAVKTPVDSRFPNGSADSQSSQSQDQSSAQLPFPSISVVGHEWSLHWIFKKDEDCRWTISYGDYKDLSRYLFVSEVDKWLEDVVEVILLALAGISVSSSISN</sequence>
<dbReference type="Pfam" id="PF20516">
    <property type="entry name" value="PDDEXK_12"/>
    <property type="match status" value="1"/>
</dbReference>
<dbReference type="InterPro" id="IPR046797">
    <property type="entry name" value="PDDEXK_12"/>
</dbReference>
<comment type="caution">
    <text evidence="3">The sequence shown here is derived from an EMBL/GenBank/DDBJ whole genome shotgun (WGS) entry which is preliminary data.</text>
</comment>
<evidence type="ECO:0000259" key="2">
    <source>
        <dbReference type="Pfam" id="PF20516"/>
    </source>
</evidence>
<proteinExistence type="predicted"/>
<accession>A0A437ACW8</accession>
<feature type="region of interest" description="Disordered" evidence="1">
    <location>
        <begin position="54"/>
        <end position="79"/>
    </location>
</feature>
<evidence type="ECO:0000313" key="4">
    <source>
        <dbReference type="Proteomes" id="UP000283090"/>
    </source>
</evidence>
<keyword evidence="4" id="KW-1185">Reference proteome</keyword>
<dbReference type="Proteomes" id="UP000283090">
    <property type="component" value="Unassembled WGS sequence"/>
</dbReference>
<reference evidence="3 4" key="1">
    <citation type="submission" date="2019-01" db="EMBL/GenBank/DDBJ databases">
        <title>Intercellular communication is required for trap formation in the nematode-trapping fungus Duddingtonia flagrans.</title>
        <authorList>
            <person name="Youssar L."/>
            <person name="Wernet V."/>
            <person name="Hensel N."/>
            <person name="Hildebrandt H.-G."/>
            <person name="Fischer R."/>
        </authorList>
    </citation>
    <scope>NUCLEOTIDE SEQUENCE [LARGE SCALE GENOMIC DNA]</scope>
    <source>
        <strain evidence="3 4">CBS H-5679</strain>
    </source>
</reference>
<organism evidence="3 4">
    <name type="scientific">Arthrobotrys flagrans</name>
    <name type="common">Nematode-trapping fungus</name>
    <name type="synonym">Trichothecium flagrans</name>
    <dbReference type="NCBI Taxonomy" id="97331"/>
    <lineage>
        <taxon>Eukaryota</taxon>
        <taxon>Fungi</taxon>
        <taxon>Dikarya</taxon>
        <taxon>Ascomycota</taxon>
        <taxon>Pezizomycotina</taxon>
        <taxon>Orbiliomycetes</taxon>
        <taxon>Orbiliales</taxon>
        <taxon>Orbiliaceae</taxon>
        <taxon>Arthrobotrys</taxon>
    </lineage>
</organism>
<dbReference type="EMBL" id="SAEB01000003">
    <property type="protein sequence ID" value="RVD88966.1"/>
    <property type="molecule type" value="Genomic_DNA"/>
</dbReference>
<dbReference type="VEuPathDB" id="FungiDB:DFL_003129"/>
<dbReference type="GeneID" id="93585440"/>